<dbReference type="AlphaFoldDB" id="A0A4S4BRG0"/>
<keyword evidence="4" id="KW-0408">Iron</keyword>
<protein>
    <submittedName>
        <fullName evidence="7">FAD-dependent oxidoreductase</fullName>
    </submittedName>
</protein>
<gene>
    <name evidence="7" type="ORF">E6C55_16205</name>
</gene>
<dbReference type="PANTHER" id="PTHR43498:SF1">
    <property type="entry name" value="COB--COM HETERODISULFIDE REDUCTASE IRON-SULFUR SUBUNIT A"/>
    <property type="match status" value="1"/>
</dbReference>
<dbReference type="RefSeq" id="WP_136370858.1">
    <property type="nucleotide sequence ID" value="NZ_SSOB01000019.1"/>
</dbReference>
<comment type="caution">
    <text evidence="7">The sequence shown here is derived from an EMBL/GenBank/DDBJ whole genome shotgun (WGS) entry which is preliminary data.</text>
</comment>
<keyword evidence="2" id="KW-0479">Metal-binding</keyword>
<evidence type="ECO:0000313" key="8">
    <source>
        <dbReference type="Proteomes" id="UP000310636"/>
    </source>
</evidence>
<dbReference type="Proteomes" id="UP000310636">
    <property type="component" value="Unassembled WGS sequence"/>
</dbReference>
<dbReference type="InterPro" id="IPR036188">
    <property type="entry name" value="FAD/NAD-bd_sf"/>
</dbReference>
<keyword evidence="3" id="KW-0560">Oxidoreductase</keyword>
<keyword evidence="1" id="KW-0004">4Fe-4S</keyword>
<dbReference type="Pfam" id="PF12831">
    <property type="entry name" value="FAD_oxidored"/>
    <property type="match status" value="1"/>
</dbReference>
<keyword evidence="8" id="KW-1185">Reference proteome</keyword>
<dbReference type="InterPro" id="IPR039650">
    <property type="entry name" value="HdrA-like"/>
</dbReference>
<evidence type="ECO:0000256" key="6">
    <source>
        <dbReference type="SAM" id="MobiDB-lite"/>
    </source>
</evidence>
<proteinExistence type="predicted"/>
<dbReference type="GO" id="GO:0046872">
    <property type="term" value="F:metal ion binding"/>
    <property type="evidence" value="ECO:0007669"/>
    <property type="project" value="UniProtKB-KW"/>
</dbReference>
<dbReference type="GO" id="GO:0016491">
    <property type="term" value="F:oxidoreductase activity"/>
    <property type="evidence" value="ECO:0007669"/>
    <property type="project" value="UniProtKB-KW"/>
</dbReference>
<evidence type="ECO:0000256" key="3">
    <source>
        <dbReference type="ARBA" id="ARBA00023002"/>
    </source>
</evidence>
<dbReference type="PRINTS" id="PR00469">
    <property type="entry name" value="PNDRDTASEII"/>
</dbReference>
<accession>A0A4S4BRG0</accession>
<organism evidence="7 8">
    <name type="scientific">Cohnella fermenti</name>
    <dbReference type="NCBI Taxonomy" id="2565925"/>
    <lineage>
        <taxon>Bacteria</taxon>
        <taxon>Bacillati</taxon>
        <taxon>Bacillota</taxon>
        <taxon>Bacilli</taxon>
        <taxon>Bacillales</taxon>
        <taxon>Paenibacillaceae</taxon>
        <taxon>Cohnella</taxon>
    </lineage>
</organism>
<evidence type="ECO:0000256" key="4">
    <source>
        <dbReference type="ARBA" id="ARBA00023004"/>
    </source>
</evidence>
<evidence type="ECO:0000256" key="2">
    <source>
        <dbReference type="ARBA" id="ARBA00022723"/>
    </source>
</evidence>
<feature type="region of interest" description="Disordered" evidence="6">
    <location>
        <begin position="423"/>
        <end position="444"/>
    </location>
</feature>
<reference evidence="7 8" key="1">
    <citation type="submission" date="2019-04" db="EMBL/GenBank/DDBJ databases">
        <title>Cohnella sp. nov. isolated from preserved vegetables.</title>
        <authorList>
            <person name="Lin S.-Y."/>
            <person name="Hung M.-H."/>
            <person name="Young C.-C."/>
        </authorList>
    </citation>
    <scope>NUCLEOTIDE SEQUENCE [LARGE SCALE GENOMIC DNA]</scope>
    <source>
        <strain evidence="7 8">CC-MHH1044</strain>
    </source>
</reference>
<dbReference type="EMBL" id="SSOB01000019">
    <property type="protein sequence ID" value="THF77558.1"/>
    <property type="molecule type" value="Genomic_DNA"/>
</dbReference>
<dbReference type="OrthoDB" id="9759982at2"/>
<evidence type="ECO:0000313" key="7">
    <source>
        <dbReference type="EMBL" id="THF77558.1"/>
    </source>
</evidence>
<evidence type="ECO:0000256" key="1">
    <source>
        <dbReference type="ARBA" id="ARBA00022485"/>
    </source>
</evidence>
<evidence type="ECO:0000256" key="5">
    <source>
        <dbReference type="ARBA" id="ARBA00023014"/>
    </source>
</evidence>
<sequence length="466" mass="49702">MEELARERIMSGIMNGAAVEESLRTPLLREYDVIVCGAGPAGLSAAWSTAGQGLRTLLIEAGGCLGGVWTSGQLALVLDVEGKGGLLREIKTRLGNEGATLPRGNEHNFVYDIETMKRLLEDLCREAGIDVLLHSRVTSAVAEGGRLRAITAECAQGRIAFGAKLFVDGTGNGDLAALAGCGYDMGHPDSGLIQPASMQAVVTGVPERFRVMETYESKREFGDYLRSIGFEPSNRAPTIIRLPLGGLYLLAVNHEFDVRCDDIVKITEATMRGRAEIHRALAALRGQAGWEELRLVATNAHISLREGRRIRGMYAISLEDIVAGRSFEDGVCAVKFAVDIHATDASQTHGYGNQGIRTKPYQIPYRSLLVPEYENLALAGRCISGDFFAHASYRVTANAVGMGEAVGFAAGLAMSRASGSERGAGANSEWDAAPSAGGAGLTPEPSFHAVDGTIVGKEMQIRGYLM</sequence>
<dbReference type="PANTHER" id="PTHR43498">
    <property type="entry name" value="FERREDOXIN:COB-COM HETERODISULFIDE REDUCTASE SUBUNIT A"/>
    <property type="match status" value="1"/>
</dbReference>
<name>A0A4S4BRG0_9BACL</name>
<dbReference type="GO" id="GO:0051539">
    <property type="term" value="F:4 iron, 4 sulfur cluster binding"/>
    <property type="evidence" value="ECO:0007669"/>
    <property type="project" value="UniProtKB-KW"/>
</dbReference>
<keyword evidence="5" id="KW-0411">Iron-sulfur</keyword>
<dbReference type="SUPFAM" id="SSF51905">
    <property type="entry name" value="FAD/NAD(P)-binding domain"/>
    <property type="match status" value="1"/>
</dbReference>
<dbReference type="Gene3D" id="3.50.50.60">
    <property type="entry name" value="FAD/NAD(P)-binding domain"/>
    <property type="match status" value="1"/>
</dbReference>